<evidence type="ECO:0000313" key="2">
    <source>
        <dbReference type="EMBL" id="TCS71476.1"/>
    </source>
</evidence>
<reference evidence="2 3" key="1">
    <citation type="submission" date="2019-03" db="EMBL/GenBank/DDBJ databases">
        <title>Genomic Encyclopedia of Type Strains, Phase IV (KMG-IV): sequencing the most valuable type-strain genomes for metagenomic binning, comparative biology and taxonomic classification.</title>
        <authorList>
            <person name="Goeker M."/>
        </authorList>
    </citation>
    <scope>NUCLEOTIDE SEQUENCE [LARGE SCALE GENOMIC DNA]</scope>
    <source>
        <strain evidence="2 3">DSM 103923</strain>
    </source>
</reference>
<dbReference type="AlphaFoldDB" id="A0A4R3JX18"/>
<keyword evidence="3" id="KW-1185">Reference proteome</keyword>
<keyword evidence="1" id="KW-0472">Membrane</keyword>
<dbReference type="GO" id="GO:0090313">
    <property type="term" value="P:regulation of protein targeting to membrane"/>
    <property type="evidence" value="ECO:0007669"/>
    <property type="project" value="TreeGrafter"/>
</dbReference>
<dbReference type="PANTHER" id="PTHR30441">
    <property type="entry name" value="DUF748 DOMAIN-CONTAINING PROTEIN"/>
    <property type="match status" value="1"/>
</dbReference>
<gene>
    <name evidence="2" type="ORF">EDC61_10920</name>
</gene>
<comment type="caution">
    <text evidence="2">The sequence shown here is derived from an EMBL/GenBank/DDBJ whole genome shotgun (WGS) entry which is preliminary data.</text>
</comment>
<keyword evidence="1" id="KW-1133">Transmembrane helix</keyword>
<dbReference type="Proteomes" id="UP000295135">
    <property type="component" value="Unassembled WGS sequence"/>
</dbReference>
<feature type="transmembrane region" description="Helical" evidence="1">
    <location>
        <begin position="7"/>
        <end position="28"/>
    </location>
</feature>
<dbReference type="EMBL" id="SLZY01000009">
    <property type="protein sequence ID" value="TCS71476.1"/>
    <property type="molecule type" value="Genomic_DNA"/>
</dbReference>
<keyword evidence="1" id="KW-0812">Transmembrane</keyword>
<protein>
    <submittedName>
        <fullName evidence="2">AsmA-like protein</fullName>
    </submittedName>
</protein>
<organism evidence="2 3">
    <name type="scientific">Sulfuritortus calidifontis</name>
    <dbReference type="NCBI Taxonomy" id="1914471"/>
    <lineage>
        <taxon>Bacteria</taxon>
        <taxon>Pseudomonadati</taxon>
        <taxon>Pseudomonadota</taxon>
        <taxon>Betaproteobacteria</taxon>
        <taxon>Nitrosomonadales</taxon>
        <taxon>Thiobacillaceae</taxon>
        <taxon>Sulfuritortus</taxon>
    </lineage>
</organism>
<sequence>MQLAKRWKIALISLSVVLGGLLVLPFLIPTESYRIRLQEAASEKLGEPVDIGRLSFTLLPWPAATLADLSIGAEQAVKLGAVTVTPDLFSLFDEVKVIQSVAVREVAVNPALLGRIAEWAKPRPGPQTVLVRRVELRGMNLDLGALKWGPLQAEVRMNMAGLQSVQAGPEDGSMTLTLLPEPEERYRVVLEGRQFKLPIKPALLFDSLQGQGRLTKQGLDLLQLNARLYGGDLQAPIRLDWRDGWQVDGTIKTTGVEVSQIVHMLSPSSAFSGRLYADGRYRMAAPSPGELADRLQAKVNFEVKDGVLDKVNLAQAAKLLTRQGSRGGQTRFDRLSGVAEVEGRQYRLREIEISSGILNAKGDVAISPAKELSGQVTVELKATATLVAVPLNVSGTVHDPLLLPSGMAVAGAAVGTGLLGPGLGTAIGSKAGQALEKLFK</sequence>
<evidence type="ECO:0000256" key="1">
    <source>
        <dbReference type="SAM" id="Phobius"/>
    </source>
</evidence>
<proteinExistence type="predicted"/>
<dbReference type="RefSeq" id="WP_165919159.1">
    <property type="nucleotide sequence ID" value="NZ_AP018721.1"/>
</dbReference>
<accession>A0A4R3JX18</accession>
<evidence type="ECO:0000313" key="3">
    <source>
        <dbReference type="Proteomes" id="UP000295135"/>
    </source>
</evidence>
<dbReference type="GO" id="GO:0005886">
    <property type="term" value="C:plasma membrane"/>
    <property type="evidence" value="ECO:0007669"/>
    <property type="project" value="TreeGrafter"/>
</dbReference>
<name>A0A4R3JX18_9PROT</name>
<dbReference type="InterPro" id="IPR052894">
    <property type="entry name" value="AsmA-related"/>
</dbReference>
<dbReference type="PANTHER" id="PTHR30441:SF8">
    <property type="entry name" value="DUF748 DOMAIN-CONTAINING PROTEIN"/>
    <property type="match status" value="1"/>
</dbReference>